<keyword evidence="3" id="KW-0055">Arginine biosynthesis</keyword>
<comment type="pathway">
    <text evidence="1">Amino-acid biosynthesis; L-arginine biosynthesis; carbamoyl phosphate from bicarbonate: step 1/1.</text>
</comment>
<dbReference type="PANTHER" id="PTHR11405:SF53">
    <property type="entry name" value="CARBAMOYL-PHOSPHATE SYNTHASE [AMMONIA], MITOCHONDRIAL"/>
    <property type="match status" value="1"/>
</dbReference>
<feature type="domain" description="ATP-grasp" evidence="15">
    <location>
        <begin position="133"/>
        <end position="327"/>
    </location>
</feature>
<dbReference type="PROSITE" id="PS00867">
    <property type="entry name" value="CPSASE_2"/>
    <property type="match status" value="2"/>
</dbReference>
<dbReference type="InterPro" id="IPR036897">
    <property type="entry name" value="CarbamoylP_synth_lsu_oligo_sf"/>
</dbReference>
<dbReference type="Pfam" id="PF02142">
    <property type="entry name" value="MGS"/>
    <property type="match status" value="1"/>
</dbReference>
<evidence type="ECO:0000256" key="1">
    <source>
        <dbReference type="ARBA" id="ARBA00005077"/>
    </source>
</evidence>
<dbReference type="SUPFAM" id="SSF52440">
    <property type="entry name" value="PreATP-grasp domain"/>
    <property type="match status" value="2"/>
</dbReference>
<dbReference type="SMART" id="SM00851">
    <property type="entry name" value="MGS"/>
    <property type="match status" value="1"/>
</dbReference>
<keyword evidence="5" id="KW-0028">Amino-acid biosynthesis</keyword>
<dbReference type="SUPFAM" id="SSF52335">
    <property type="entry name" value="Methylglyoxal synthase-like"/>
    <property type="match status" value="1"/>
</dbReference>
<gene>
    <name evidence="17" type="primary">carB</name>
    <name evidence="17" type="ORF">LJD61_20005</name>
</gene>
<dbReference type="InterPro" id="IPR005483">
    <property type="entry name" value="CPSase_dom"/>
</dbReference>
<keyword evidence="11" id="KW-0665">Pyrimidine biosynthesis</keyword>
<dbReference type="Gene3D" id="3.40.50.1380">
    <property type="entry name" value="Methylglyoxal synthase-like domain"/>
    <property type="match status" value="1"/>
</dbReference>
<evidence type="ECO:0000313" key="18">
    <source>
        <dbReference type="Proteomes" id="UP001651880"/>
    </source>
</evidence>
<evidence type="ECO:0000256" key="3">
    <source>
        <dbReference type="ARBA" id="ARBA00022571"/>
    </source>
</evidence>
<evidence type="ECO:0000256" key="8">
    <source>
        <dbReference type="ARBA" id="ARBA00022741"/>
    </source>
</evidence>
<evidence type="ECO:0000256" key="7">
    <source>
        <dbReference type="ARBA" id="ARBA00022737"/>
    </source>
</evidence>
<dbReference type="SUPFAM" id="SSF56059">
    <property type="entry name" value="Glutathione synthetase ATP-binding domain-like"/>
    <property type="match status" value="2"/>
</dbReference>
<dbReference type="Gene3D" id="3.40.50.20">
    <property type="match status" value="2"/>
</dbReference>
<evidence type="ECO:0000259" key="16">
    <source>
        <dbReference type="PROSITE" id="PS51855"/>
    </source>
</evidence>
<feature type="domain" description="ATP-grasp" evidence="15">
    <location>
        <begin position="556"/>
        <end position="748"/>
    </location>
</feature>
<dbReference type="RefSeq" id="WP_255229371.1">
    <property type="nucleotide sequence ID" value="NZ_JAJEKE010000031.1"/>
</dbReference>
<dbReference type="Pfam" id="PF02787">
    <property type="entry name" value="CPSase_L_D3"/>
    <property type="match status" value="1"/>
</dbReference>
<keyword evidence="7" id="KW-0677">Repeat</keyword>
<sequence length="939" mass="103889">MPKDNSIEKVLVIGSGAIVIGQAAEFDYSGTQACHALREEGIEVVLANSNPATIMTDKEVADKIYLEPLTLEFLEKIIDKERPDSLLAGMGGQTSLNLALELSKKGILEKHRLRVIGTDIDAIEKGEDRDAFRKLMKEINQPVIESDTVKSIEDGINYAEKIGYPVVVRPAYTLGGTGGGIAENEDELISILKQGLSLSLVHQVLIEKSVKGWKEIEYEVIRDSFGNCITVCSMENIDPVGIHTGDSIVVAPVQTLSDKEHQMLRKASIDIINSIGIKGGCNVQFALNPLSFEYAVIEINPRVSRSSALASKATGYPIAKVAAKIALGYGLDEIKNVVTGKTYACFEPSLDYVVVKIPKWPFDKFKNADRTLGTKMMATGEIMSIGSNFEAAFLKGIRSLENGKFTLDTTEVKSMSLVELKEKIRRGDDERIFCLAEMIRRDYKIQKIAEITGIDRFYISKFKRIVDEEERLKKSSFDEVNKEWLLKLKKMGFSDKGLAEMLKASPDDIYNLRSLWNINASYKMVDTCAGEFEAVSPYYYSTYEMYDEVDVTDKKKVIVIGSGPIRIGQGIEFDYASVHSILSLKRLGYPVLVRPSYVLGGKGMEITYDGEELVEYLGRAFRNDSKNPVLIDKYLLGREIEVDAICDGEDVLIPGIMEHLERAGVHSGDSISIYPSQSISNDIREKILEYTKKITIGLSVFGMINIQFIEYKNELYIIEVNPRASRTVPYISKVSGVPIVDLATKAMLGFKLKDMGYGTGIYKEPELISIKVPVFSTQKLKNVEVSLGPEMKSTGEVLGIGKTFGEALYKGLVAAGIKLRKRGTILSTINDGDKEEFLQIAKEFAKAGFRFMATSGTAKFLKENGIDAEEVRKISEESPNILDIIKSGEVDLVIDTPTKGNDSNTDGFKIRRTASESMVTVITVLETAKAIAGVMSEKH</sequence>
<dbReference type="NCBIfam" id="NF003671">
    <property type="entry name" value="PRK05294.1"/>
    <property type="match status" value="1"/>
</dbReference>
<dbReference type="SUPFAM" id="SSF48108">
    <property type="entry name" value="Carbamoyl phosphate synthetase, large subunit connection domain"/>
    <property type="match status" value="1"/>
</dbReference>
<organism evidence="17 18">
    <name type="scientific">Lutispora saccharofermentans</name>
    <dbReference type="NCBI Taxonomy" id="3024236"/>
    <lineage>
        <taxon>Bacteria</taxon>
        <taxon>Bacillati</taxon>
        <taxon>Bacillota</taxon>
        <taxon>Clostridia</taxon>
        <taxon>Lutisporales</taxon>
        <taxon>Lutisporaceae</taxon>
        <taxon>Lutispora</taxon>
    </lineage>
</organism>
<dbReference type="InterPro" id="IPR011761">
    <property type="entry name" value="ATP-grasp"/>
</dbReference>
<evidence type="ECO:0000256" key="9">
    <source>
        <dbReference type="ARBA" id="ARBA00022840"/>
    </source>
</evidence>
<dbReference type="InterPro" id="IPR058047">
    <property type="entry name" value="CPSase_preATP-grasp"/>
</dbReference>
<dbReference type="Gene3D" id="1.10.1030.10">
    <property type="entry name" value="Carbamoyl-phosphate synthetase, large subunit oligomerisation domain"/>
    <property type="match status" value="1"/>
</dbReference>
<keyword evidence="9 14" id="KW-0067">ATP-binding</keyword>
<evidence type="ECO:0000256" key="10">
    <source>
        <dbReference type="ARBA" id="ARBA00022842"/>
    </source>
</evidence>
<comment type="caution">
    <text evidence="17">The sequence shown here is derived from an EMBL/GenBank/DDBJ whole genome shotgun (WGS) entry which is preliminary data.</text>
</comment>
<dbReference type="EMBL" id="JAJEKE010000031">
    <property type="protein sequence ID" value="MCQ1531804.1"/>
    <property type="molecule type" value="Genomic_DNA"/>
</dbReference>
<dbReference type="InterPro" id="IPR005479">
    <property type="entry name" value="CPAse_ATP-bd"/>
</dbReference>
<name>A0ABT1NL23_9FIRM</name>
<comment type="catalytic activity">
    <reaction evidence="13">
        <text>hydrogencarbonate + NH4(+) + 2 ATP = carbamoyl phosphate + 2 ADP + phosphate + 2 H(+)</text>
        <dbReference type="Rhea" id="RHEA:18029"/>
        <dbReference type="ChEBI" id="CHEBI:15378"/>
        <dbReference type="ChEBI" id="CHEBI:17544"/>
        <dbReference type="ChEBI" id="CHEBI:28938"/>
        <dbReference type="ChEBI" id="CHEBI:30616"/>
        <dbReference type="ChEBI" id="CHEBI:43474"/>
        <dbReference type="ChEBI" id="CHEBI:58228"/>
        <dbReference type="ChEBI" id="CHEBI:456216"/>
        <dbReference type="EC" id="6.3.4.16"/>
    </reaction>
</comment>
<evidence type="ECO:0000313" key="17">
    <source>
        <dbReference type="EMBL" id="MCQ1531804.1"/>
    </source>
</evidence>
<dbReference type="CDD" id="cd01424">
    <property type="entry name" value="MGS_CPS_II"/>
    <property type="match status" value="1"/>
</dbReference>
<evidence type="ECO:0000259" key="15">
    <source>
        <dbReference type="PROSITE" id="PS50975"/>
    </source>
</evidence>
<keyword evidence="18" id="KW-1185">Reference proteome</keyword>
<keyword evidence="4 17" id="KW-0436">Ligase</keyword>
<evidence type="ECO:0000256" key="14">
    <source>
        <dbReference type="PROSITE-ProRule" id="PRU00409"/>
    </source>
</evidence>
<comment type="similarity">
    <text evidence="2">Belongs to the CarB family.</text>
</comment>
<dbReference type="InterPro" id="IPR033937">
    <property type="entry name" value="MGS_CPS_CarB"/>
</dbReference>
<dbReference type="Gene3D" id="3.30.470.20">
    <property type="entry name" value="ATP-grasp fold, B domain"/>
    <property type="match status" value="2"/>
</dbReference>
<reference evidence="17 18" key="1">
    <citation type="submission" date="2021-10" db="EMBL/GenBank/DDBJ databases">
        <title>Lutispora strain m25 sp. nov., a thermophilic, non-spore-forming bacterium isolated from a lab-scale methanogenic bioreactor digesting anaerobic sludge.</title>
        <authorList>
            <person name="El Houari A."/>
            <person name="Mcdonald J."/>
        </authorList>
    </citation>
    <scope>NUCLEOTIDE SEQUENCE [LARGE SCALE GENOMIC DNA]</scope>
    <source>
        <strain evidence="18">m25</strain>
    </source>
</reference>
<dbReference type="InterPro" id="IPR011607">
    <property type="entry name" value="MGS-like_dom"/>
</dbReference>
<evidence type="ECO:0000256" key="2">
    <source>
        <dbReference type="ARBA" id="ARBA00009799"/>
    </source>
</evidence>
<proteinExistence type="inferred from homology"/>
<dbReference type="PROSITE" id="PS50975">
    <property type="entry name" value="ATP_GRASP"/>
    <property type="match status" value="2"/>
</dbReference>
<dbReference type="PANTHER" id="PTHR11405">
    <property type="entry name" value="CARBAMOYLTRANSFERASE FAMILY MEMBER"/>
    <property type="match status" value="1"/>
</dbReference>
<dbReference type="InterPro" id="IPR016185">
    <property type="entry name" value="PreATP-grasp_dom_sf"/>
</dbReference>
<evidence type="ECO:0000256" key="6">
    <source>
        <dbReference type="ARBA" id="ARBA00022723"/>
    </source>
</evidence>
<protein>
    <submittedName>
        <fullName evidence="17">Carbamoyl-phosphate synthase large subunit</fullName>
        <ecNumber evidence="17">6.3.5.5</ecNumber>
    </submittedName>
</protein>
<dbReference type="PROSITE" id="PS51855">
    <property type="entry name" value="MGS"/>
    <property type="match status" value="1"/>
</dbReference>
<dbReference type="InterPro" id="IPR036914">
    <property type="entry name" value="MGS-like_dom_sf"/>
</dbReference>
<dbReference type="Proteomes" id="UP001651880">
    <property type="component" value="Unassembled WGS sequence"/>
</dbReference>
<dbReference type="Pfam" id="PF02786">
    <property type="entry name" value="CPSase_L_D2"/>
    <property type="match status" value="2"/>
</dbReference>
<feature type="domain" description="MGS-like" evidence="16">
    <location>
        <begin position="817"/>
        <end position="939"/>
    </location>
</feature>
<evidence type="ECO:0000256" key="4">
    <source>
        <dbReference type="ARBA" id="ARBA00022598"/>
    </source>
</evidence>
<keyword evidence="8 14" id="KW-0547">Nucleotide-binding</keyword>
<dbReference type="PROSITE" id="PS00866">
    <property type="entry name" value="CPSASE_1"/>
    <property type="match status" value="2"/>
</dbReference>
<dbReference type="NCBIfam" id="NF009455">
    <property type="entry name" value="PRK12815.1"/>
    <property type="match status" value="1"/>
</dbReference>
<evidence type="ECO:0000256" key="5">
    <source>
        <dbReference type="ARBA" id="ARBA00022605"/>
    </source>
</evidence>
<dbReference type="GO" id="GO:0004088">
    <property type="term" value="F:carbamoyl-phosphate synthase (glutamine-hydrolyzing) activity"/>
    <property type="evidence" value="ECO:0007669"/>
    <property type="project" value="UniProtKB-EC"/>
</dbReference>
<dbReference type="InterPro" id="IPR005480">
    <property type="entry name" value="CPSase_lsu_oligo"/>
</dbReference>
<evidence type="ECO:0000256" key="12">
    <source>
        <dbReference type="ARBA" id="ARBA00023211"/>
    </source>
</evidence>
<dbReference type="PRINTS" id="PR00098">
    <property type="entry name" value="CPSASE"/>
</dbReference>
<keyword evidence="6" id="KW-0479">Metal-binding</keyword>
<keyword evidence="10" id="KW-0460">Magnesium</keyword>
<dbReference type="SMART" id="SM01096">
    <property type="entry name" value="CPSase_L_D3"/>
    <property type="match status" value="1"/>
</dbReference>
<dbReference type="Pfam" id="PF25596">
    <property type="entry name" value="CPSase_L_D1"/>
    <property type="match status" value="1"/>
</dbReference>
<evidence type="ECO:0000256" key="13">
    <source>
        <dbReference type="ARBA" id="ARBA00047359"/>
    </source>
</evidence>
<dbReference type="EC" id="6.3.5.5" evidence="17"/>
<evidence type="ECO:0000256" key="11">
    <source>
        <dbReference type="ARBA" id="ARBA00022975"/>
    </source>
</evidence>
<accession>A0ABT1NL23</accession>
<keyword evidence="12" id="KW-0464">Manganese</keyword>